<dbReference type="AlphaFoldDB" id="A0A087U0N5"/>
<dbReference type="Proteomes" id="UP000054359">
    <property type="component" value="Unassembled WGS sequence"/>
</dbReference>
<proteinExistence type="predicted"/>
<feature type="non-terminal residue" evidence="2">
    <location>
        <position position="76"/>
    </location>
</feature>
<feature type="compositionally biased region" description="Basic and acidic residues" evidence="1">
    <location>
        <begin position="47"/>
        <end position="67"/>
    </location>
</feature>
<accession>A0A087U0N5</accession>
<keyword evidence="3" id="KW-1185">Reference proteome</keyword>
<sequence>MLSVENSAPNSELIPQRQLCIPSKRTVPVTRARFEKARPNIKFSSKRTNEKTSRDKPAKEEDSKNVKDSINVTEKS</sequence>
<feature type="region of interest" description="Disordered" evidence="1">
    <location>
        <begin position="32"/>
        <end position="76"/>
    </location>
</feature>
<reference evidence="2 3" key="1">
    <citation type="submission" date="2013-11" db="EMBL/GenBank/DDBJ databases">
        <title>Genome sequencing of Stegodyphus mimosarum.</title>
        <authorList>
            <person name="Bechsgaard J."/>
        </authorList>
    </citation>
    <scope>NUCLEOTIDE SEQUENCE [LARGE SCALE GENOMIC DNA]</scope>
</reference>
<protein>
    <submittedName>
        <fullName evidence="2">Uncharacterized protein</fullName>
    </submittedName>
</protein>
<gene>
    <name evidence="2" type="ORF">X975_26674</name>
</gene>
<name>A0A087U0N5_STEMI</name>
<organism evidence="2 3">
    <name type="scientific">Stegodyphus mimosarum</name>
    <name type="common">African social velvet spider</name>
    <dbReference type="NCBI Taxonomy" id="407821"/>
    <lineage>
        <taxon>Eukaryota</taxon>
        <taxon>Metazoa</taxon>
        <taxon>Ecdysozoa</taxon>
        <taxon>Arthropoda</taxon>
        <taxon>Chelicerata</taxon>
        <taxon>Arachnida</taxon>
        <taxon>Araneae</taxon>
        <taxon>Araneomorphae</taxon>
        <taxon>Entelegynae</taxon>
        <taxon>Eresoidea</taxon>
        <taxon>Eresidae</taxon>
        <taxon>Stegodyphus</taxon>
    </lineage>
</organism>
<evidence type="ECO:0000313" key="3">
    <source>
        <dbReference type="Proteomes" id="UP000054359"/>
    </source>
</evidence>
<dbReference type="EMBL" id="KK117600">
    <property type="protein sequence ID" value="KFM70924.1"/>
    <property type="molecule type" value="Genomic_DNA"/>
</dbReference>
<evidence type="ECO:0000313" key="2">
    <source>
        <dbReference type="EMBL" id="KFM70924.1"/>
    </source>
</evidence>
<evidence type="ECO:0000256" key="1">
    <source>
        <dbReference type="SAM" id="MobiDB-lite"/>
    </source>
</evidence>